<evidence type="ECO:0000313" key="3">
    <source>
        <dbReference type="Proteomes" id="UP001498476"/>
    </source>
</evidence>
<evidence type="ECO:0000256" key="1">
    <source>
        <dbReference type="SAM" id="MobiDB-lite"/>
    </source>
</evidence>
<protein>
    <submittedName>
        <fullName evidence="2">Uncharacterized protein</fullName>
    </submittedName>
</protein>
<name>A0ABR1GS06_9HYPO</name>
<feature type="compositionally biased region" description="Basic and acidic residues" evidence="1">
    <location>
        <begin position="1"/>
        <end position="15"/>
    </location>
</feature>
<evidence type="ECO:0000313" key="2">
    <source>
        <dbReference type="EMBL" id="KAK7408300.1"/>
    </source>
</evidence>
<proteinExistence type="predicted"/>
<sequence>MPPSDRVDLLSDTAHRQPLLNETAAEAKPLKKQAERKLTNWPESNRKRLLQHTRLLDEEWGNGG</sequence>
<keyword evidence="3" id="KW-1185">Reference proteome</keyword>
<reference evidence="2 3" key="1">
    <citation type="journal article" date="2025" name="Microbiol. Resour. Announc.">
        <title>Draft genome sequences for Neonectria magnoliae and Neonectria punicea, canker pathogens of Liriodendron tulipifera and Acer saccharum in West Virginia.</title>
        <authorList>
            <person name="Petronek H.M."/>
            <person name="Kasson M.T."/>
            <person name="Metheny A.M."/>
            <person name="Stauder C.M."/>
            <person name="Lovett B."/>
            <person name="Lynch S.C."/>
            <person name="Garnas J.R."/>
            <person name="Kasson L.R."/>
            <person name="Stajich J.E."/>
        </authorList>
    </citation>
    <scope>NUCLEOTIDE SEQUENCE [LARGE SCALE GENOMIC DNA]</scope>
    <source>
        <strain evidence="2 3">NRRL 64653</strain>
    </source>
</reference>
<comment type="caution">
    <text evidence="2">The sequence shown here is derived from an EMBL/GenBank/DDBJ whole genome shotgun (WGS) entry which is preliminary data.</text>
</comment>
<feature type="compositionally biased region" description="Basic and acidic residues" evidence="1">
    <location>
        <begin position="28"/>
        <end position="38"/>
    </location>
</feature>
<accession>A0ABR1GS06</accession>
<organism evidence="2 3">
    <name type="scientific">Neonectria punicea</name>
    <dbReference type="NCBI Taxonomy" id="979145"/>
    <lineage>
        <taxon>Eukaryota</taxon>
        <taxon>Fungi</taxon>
        <taxon>Dikarya</taxon>
        <taxon>Ascomycota</taxon>
        <taxon>Pezizomycotina</taxon>
        <taxon>Sordariomycetes</taxon>
        <taxon>Hypocreomycetidae</taxon>
        <taxon>Hypocreales</taxon>
        <taxon>Nectriaceae</taxon>
        <taxon>Neonectria</taxon>
    </lineage>
</organism>
<dbReference type="EMBL" id="JAZAVJ010000191">
    <property type="protein sequence ID" value="KAK7408300.1"/>
    <property type="molecule type" value="Genomic_DNA"/>
</dbReference>
<feature type="region of interest" description="Disordered" evidence="1">
    <location>
        <begin position="1"/>
        <end position="45"/>
    </location>
</feature>
<gene>
    <name evidence="2" type="ORF">QQX98_009502</name>
</gene>
<dbReference type="Proteomes" id="UP001498476">
    <property type="component" value="Unassembled WGS sequence"/>
</dbReference>